<reference evidence="1" key="1">
    <citation type="submission" date="2018-02" db="EMBL/GenBank/DDBJ databases">
        <title>Rhizophora mucronata_Transcriptome.</title>
        <authorList>
            <person name="Meera S.P."/>
            <person name="Sreeshan A."/>
            <person name="Augustine A."/>
        </authorList>
    </citation>
    <scope>NUCLEOTIDE SEQUENCE</scope>
    <source>
        <tissue evidence="1">Leaf</tissue>
    </source>
</reference>
<evidence type="ECO:0000313" key="1">
    <source>
        <dbReference type="EMBL" id="MBW93663.1"/>
    </source>
</evidence>
<protein>
    <submittedName>
        <fullName evidence="1">Uncharacterized protein</fullName>
    </submittedName>
</protein>
<sequence length="37" mass="4353">MKCVRYLYTGPHSFIAVIQRCRPVSKQRIVLRVCVCE</sequence>
<proteinExistence type="predicted"/>
<name>A0A2P2JJK7_RHIMU</name>
<dbReference type="EMBL" id="GGEC01013180">
    <property type="protein sequence ID" value="MBW93663.1"/>
    <property type="molecule type" value="Transcribed_RNA"/>
</dbReference>
<organism evidence="1">
    <name type="scientific">Rhizophora mucronata</name>
    <name type="common">Asiatic mangrove</name>
    <dbReference type="NCBI Taxonomy" id="61149"/>
    <lineage>
        <taxon>Eukaryota</taxon>
        <taxon>Viridiplantae</taxon>
        <taxon>Streptophyta</taxon>
        <taxon>Embryophyta</taxon>
        <taxon>Tracheophyta</taxon>
        <taxon>Spermatophyta</taxon>
        <taxon>Magnoliopsida</taxon>
        <taxon>eudicotyledons</taxon>
        <taxon>Gunneridae</taxon>
        <taxon>Pentapetalae</taxon>
        <taxon>rosids</taxon>
        <taxon>fabids</taxon>
        <taxon>Malpighiales</taxon>
        <taxon>Rhizophoraceae</taxon>
        <taxon>Rhizophora</taxon>
    </lineage>
</organism>
<accession>A0A2P2JJK7</accession>
<dbReference type="AlphaFoldDB" id="A0A2P2JJK7"/>